<accession>A0AAW0NQ43</accession>
<name>A0AAW0NQ43_9GOBI</name>
<keyword evidence="3" id="KW-1185">Reference proteome</keyword>
<protein>
    <submittedName>
        <fullName evidence="2">Uncharacterized protein</fullName>
    </submittedName>
</protein>
<evidence type="ECO:0000256" key="1">
    <source>
        <dbReference type="SAM" id="MobiDB-lite"/>
    </source>
</evidence>
<reference evidence="3" key="1">
    <citation type="submission" date="2024-04" db="EMBL/GenBank/DDBJ databases">
        <title>Salinicola lusitanus LLJ914,a marine bacterium isolated from the Okinawa Trough.</title>
        <authorList>
            <person name="Li J."/>
        </authorList>
    </citation>
    <scope>NUCLEOTIDE SEQUENCE [LARGE SCALE GENOMIC DNA]</scope>
</reference>
<dbReference type="Proteomes" id="UP001460270">
    <property type="component" value="Unassembled WGS sequence"/>
</dbReference>
<proteinExistence type="predicted"/>
<organism evidence="2 3">
    <name type="scientific">Mugilogobius chulae</name>
    <name type="common">yellowstripe goby</name>
    <dbReference type="NCBI Taxonomy" id="88201"/>
    <lineage>
        <taxon>Eukaryota</taxon>
        <taxon>Metazoa</taxon>
        <taxon>Chordata</taxon>
        <taxon>Craniata</taxon>
        <taxon>Vertebrata</taxon>
        <taxon>Euteleostomi</taxon>
        <taxon>Actinopterygii</taxon>
        <taxon>Neopterygii</taxon>
        <taxon>Teleostei</taxon>
        <taxon>Neoteleostei</taxon>
        <taxon>Acanthomorphata</taxon>
        <taxon>Gobiaria</taxon>
        <taxon>Gobiiformes</taxon>
        <taxon>Gobioidei</taxon>
        <taxon>Gobiidae</taxon>
        <taxon>Gobionellinae</taxon>
        <taxon>Mugilogobius</taxon>
    </lineage>
</organism>
<evidence type="ECO:0000313" key="2">
    <source>
        <dbReference type="EMBL" id="KAK7898547.1"/>
    </source>
</evidence>
<feature type="region of interest" description="Disordered" evidence="1">
    <location>
        <begin position="1"/>
        <end position="34"/>
    </location>
</feature>
<dbReference type="EMBL" id="JBBPFD010000014">
    <property type="protein sequence ID" value="KAK7898547.1"/>
    <property type="molecule type" value="Genomic_DNA"/>
</dbReference>
<dbReference type="AlphaFoldDB" id="A0AAW0NQ43"/>
<sequence length="80" mass="8588">MCRSPWGEGPGPDNQGGPRHWNILGHTPRGKSAEPKIQWTSGLIVLRLRLLPAGTCGDANGPVELHLKPSDRCSNVGSDH</sequence>
<evidence type="ECO:0000313" key="3">
    <source>
        <dbReference type="Proteomes" id="UP001460270"/>
    </source>
</evidence>
<comment type="caution">
    <text evidence="2">The sequence shown here is derived from an EMBL/GenBank/DDBJ whole genome shotgun (WGS) entry which is preliminary data.</text>
</comment>
<gene>
    <name evidence="2" type="ORF">WMY93_019400</name>
</gene>